<evidence type="ECO:0000313" key="2">
    <source>
        <dbReference type="Proteomes" id="UP000035681"/>
    </source>
</evidence>
<organism evidence="3">
    <name type="scientific">Strongyloides stercoralis</name>
    <name type="common">Threadworm</name>
    <dbReference type="NCBI Taxonomy" id="6248"/>
    <lineage>
        <taxon>Eukaryota</taxon>
        <taxon>Metazoa</taxon>
        <taxon>Ecdysozoa</taxon>
        <taxon>Nematoda</taxon>
        <taxon>Chromadorea</taxon>
        <taxon>Rhabditida</taxon>
        <taxon>Tylenchina</taxon>
        <taxon>Panagrolaimomorpha</taxon>
        <taxon>Strongyloidoidea</taxon>
        <taxon>Strongyloididae</taxon>
        <taxon>Strongyloides</taxon>
    </lineage>
</organism>
<sequence>MSKSTDFVSLESVTGYIKSATLGKNNVNLEDIITRVRDVYNLNLVDYVYKLNFGTKKSIDSVARYIETLEGGHVEMIKTPKPIYLVSFQLSNNSIKAAKYCRQTKDKKEKKKKKLLQSMGYSWIQKSTSKNQINNNFQVNNLNVENKFIYKGEKINDPPKKSKGKVSLKKCYDFPTIENSPGIFQRISFVNDKVSNKIDSNSTVDLNESVDSTFRNPTKIPTTNNPPPHRTFGSTDFVEFKEKRNNLVVYKDVFTKVLDDYQDTKYDMYNDIEFGTKIDTNKYLTTQNSKNDPNLVIRYSSINKPTTNNIPSIRKDIHTNCHNSLSSINNKCFNNKIETKNSSCKLKKSFKECLYLDDYKEEIILTNEMKYLLFSFSMLSIH</sequence>
<accession>A0A0K0E1J6</accession>
<proteinExistence type="predicted"/>
<keyword evidence="2" id="KW-1185">Reference proteome</keyword>
<evidence type="ECO:0000256" key="1">
    <source>
        <dbReference type="SAM" id="MobiDB-lite"/>
    </source>
</evidence>
<evidence type="ECO:0000313" key="4">
    <source>
        <dbReference type="WBParaSite" id="TCONS_00003439.p1"/>
    </source>
</evidence>
<dbReference type="WBParaSite" id="TCONS_00003439.p1">
    <property type="protein sequence ID" value="TCONS_00003439.p1"/>
    <property type="gene ID" value="XLOC_003179"/>
</dbReference>
<dbReference type="AlphaFoldDB" id="A0A0K0E1J6"/>
<reference evidence="3" key="1">
    <citation type="submission" date="2015-08" db="UniProtKB">
        <authorList>
            <consortium name="WormBaseParasite"/>
        </authorList>
    </citation>
    <scope>IDENTIFICATION</scope>
</reference>
<name>A0A0K0E1J6_STRER</name>
<feature type="region of interest" description="Disordered" evidence="1">
    <location>
        <begin position="212"/>
        <end position="232"/>
    </location>
</feature>
<protein>
    <submittedName>
        <fullName evidence="3 4">HTH OST-type domain-containing protein</fullName>
    </submittedName>
</protein>
<dbReference type="Proteomes" id="UP000035681">
    <property type="component" value="Unplaced"/>
</dbReference>
<dbReference type="WBParaSite" id="SSTP_0000336500.1">
    <property type="protein sequence ID" value="SSTP_0000336500.1"/>
    <property type="gene ID" value="SSTP_0000336500"/>
</dbReference>
<evidence type="ECO:0000313" key="3">
    <source>
        <dbReference type="WBParaSite" id="SSTP_0000336500.1"/>
    </source>
</evidence>